<gene>
    <name evidence="1" type="ORF">BBBF_1265</name>
</gene>
<keyword evidence="2" id="KW-1185">Reference proteome</keyword>
<evidence type="ECO:0000313" key="1">
    <source>
        <dbReference type="EMBL" id="BAQ98472.1"/>
    </source>
</evidence>
<accession>A0ABN5UXA2</accession>
<proteinExistence type="predicted"/>
<reference evidence="2" key="2">
    <citation type="journal article" date="2015" name="J. Biotechnol.">
        <title>Complete genome sequence of Bifidobacterium bifidum JCM 1255(T) isolated from feces of a breast-fed infant.</title>
        <authorList>
            <person name="Morita H."/>
            <person name="Toh H."/>
            <person name="Oshima K."/>
            <person name="Nakano A."/>
            <person name="Shindo C."/>
            <person name="Komiya K."/>
            <person name="Arakawa K."/>
            <person name="Suda W."/>
            <person name="Honda K."/>
            <person name="Hattori M."/>
        </authorList>
    </citation>
    <scope>NUCLEOTIDE SEQUENCE [LARGE SCALE GENOMIC DNA]</scope>
    <source>
        <strain evidence="2">JCM 1255</strain>
    </source>
</reference>
<dbReference type="Proteomes" id="UP000035063">
    <property type="component" value="Chromosome"/>
</dbReference>
<protein>
    <submittedName>
        <fullName evidence="1">Truncated tRNA delta(2)-isopentenylpyrophosphate transferase</fullName>
    </submittedName>
</protein>
<reference evidence="1 2" key="1">
    <citation type="submission" date="2012-02" db="EMBL/GenBank/DDBJ databases">
        <title>Complete genome sequence of Bifidobacterium bifidum JCM 1255.</title>
        <authorList>
            <person name="Toh H."/>
            <person name="Oshima K."/>
            <person name="Morita H."/>
            <person name="Hattori M."/>
        </authorList>
    </citation>
    <scope>NUCLEOTIDE SEQUENCE [LARGE SCALE GENOMIC DNA]</scope>
    <source>
        <strain evidence="1 2">JCM 1255</strain>
    </source>
</reference>
<evidence type="ECO:0000313" key="2">
    <source>
        <dbReference type="Proteomes" id="UP000035063"/>
    </source>
</evidence>
<sequence length="55" mass="6280">MGWFGRDPRIHWLHALNPRLVDNAMAVIDHADAGDYDPIDAQADEYTQHHLGDLQ</sequence>
<name>A0ABN5UXA2_BIFBI</name>
<organism evidence="1 2">
    <name type="scientific">Bifidobacterium bifidum ATCC 29521 = JCM 1255 = DSM 20456</name>
    <dbReference type="NCBI Taxonomy" id="500634"/>
    <lineage>
        <taxon>Bacteria</taxon>
        <taxon>Bacillati</taxon>
        <taxon>Actinomycetota</taxon>
        <taxon>Actinomycetes</taxon>
        <taxon>Bifidobacteriales</taxon>
        <taxon>Bifidobacteriaceae</taxon>
        <taxon>Bifidobacterium</taxon>
    </lineage>
</organism>
<keyword evidence="1" id="KW-0808">Transferase</keyword>
<dbReference type="EMBL" id="AP012323">
    <property type="protein sequence ID" value="BAQ98472.1"/>
    <property type="molecule type" value="Genomic_DNA"/>
</dbReference>
<dbReference type="GO" id="GO:0016740">
    <property type="term" value="F:transferase activity"/>
    <property type="evidence" value="ECO:0007669"/>
    <property type="project" value="UniProtKB-KW"/>
</dbReference>